<dbReference type="PANTHER" id="PTHR45339">
    <property type="entry name" value="HYBRID SIGNAL TRANSDUCTION HISTIDINE KINASE J"/>
    <property type="match status" value="1"/>
</dbReference>
<evidence type="ECO:0000313" key="10">
    <source>
        <dbReference type="EMBL" id="QNJ97320.1"/>
    </source>
</evidence>
<dbReference type="EC" id="2.7.13.3" evidence="2"/>
<dbReference type="CDD" id="cd17546">
    <property type="entry name" value="REC_hyHK_CKI1_RcsC-like"/>
    <property type="match status" value="1"/>
</dbReference>
<dbReference type="Proteomes" id="UP000515514">
    <property type="component" value="Chromosome"/>
</dbReference>
<keyword evidence="4" id="KW-0902">Two-component regulatory system</keyword>
<dbReference type="InterPro" id="IPR003594">
    <property type="entry name" value="HATPase_dom"/>
</dbReference>
<gene>
    <name evidence="10" type="ORF">ALE3EI_0744</name>
</gene>
<evidence type="ECO:0000256" key="6">
    <source>
        <dbReference type="SAM" id="Phobius"/>
    </source>
</evidence>
<dbReference type="SMART" id="SM00388">
    <property type="entry name" value="HisKA"/>
    <property type="match status" value="1"/>
</dbReference>
<dbReference type="RefSeq" id="WP_186990983.1">
    <property type="nucleotide sequence ID" value="NZ_CP052909.1"/>
</dbReference>
<evidence type="ECO:0000256" key="2">
    <source>
        <dbReference type="ARBA" id="ARBA00012438"/>
    </source>
</evidence>
<reference evidence="10 11" key="1">
    <citation type="submission" date="2020-04" db="EMBL/GenBank/DDBJ databases">
        <title>Genome sequence of Altibacter aquimarinus strain ALE3EI.</title>
        <authorList>
            <person name="Oh H.-M."/>
            <person name="Jang D."/>
        </authorList>
    </citation>
    <scope>NUCLEOTIDE SEQUENCE [LARGE SCALE GENOMIC DNA]</scope>
    <source>
        <strain evidence="10 11">ALE3EI</strain>
    </source>
</reference>
<evidence type="ECO:0000259" key="9">
    <source>
        <dbReference type="PROSITE" id="PS50110"/>
    </source>
</evidence>
<dbReference type="InterPro" id="IPR004358">
    <property type="entry name" value="Sig_transdc_His_kin-like_C"/>
</dbReference>
<keyword evidence="6" id="KW-1133">Transmembrane helix</keyword>
<dbReference type="CDD" id="cd00082">
    <property type="entry name" value="HisKA"/>
    <property type="match status" value="1"/>
</dbReference>
<dbReference type="InterPro" id="IPR011006">
    <property type="entry name" value="CheY-like_superfamily"/>
</dbReference>
<dbReference type="InterPro" id="IPR005467">
    <property type="entry name" value="His_kinase_dom"/>
</dbReference>
<dbReference type="PROSITE" id="PS50109">
    <property type="entry name" value="HIS_KIN"/>
    <property type="match status" value="1"/>
</dbReference>
<dbReference type="InterPro" id="IPR001789">
    <property type="entry name" value="Sig_transdc_resp-reg_receiver"/>
</dbReference>
<proteinExistence type="predicted"/>
<dbReference type="SMART" id="SM00387">
    <property type="entry name" value="HATPase_c"/>
    <property type="match status" value="1"/>
</dbReference>
<evidence type="ECO:0000256" key="1">
    <source>
        <dbReference type="ARBA" id="ARBA00000085"/>
    </source>
</evidence>
<feature type="transmembrane region" description="Helical" evidence="6">
    <location>
        <begin position="319"/>
        <end position="341"/>
    </location>
</feature>
<dbReference type="EMBL" id="CP052909">
    <property type="protein sequence ID" value="QNJ97320.1"/>
    <property type="molecule type" value="Genomic_DNA"/>
</dbReference>
<dbReference type="KEGG" id="alti:ALE3EI_0744"/>
<keyword evidence="11" id="KW-1185">Reference proteome</keyword>
<evidence type="ECO:0000259" key="8">
    <source>
        <dbReference type="PROSITE" id="PS50109"/>
    </source>
</evidence>
<dbReference type="SUPFAM" id="SSF52172">
    <property type="entry name" value="CheY-like"/>
    <property type="match status" value="1"/>
</dbReference>
<dbReference type="InterPro" id="IPR036890">
    <property type="entry name" value="HATPase_C_sf"/>
</dbReference>
<name>A0A7G8PSK4_9FLAO</name>
<feature type="signal peptide" evidence="7">
    <location>
        <begin position="1"/>
        <end position="21"/>
    </location>
</feature>
<dbReference type="PRINTS" id="PR00344">
    <property type="entry name" value="BCTRLSENSOR"/>
</dbReference>
<dbReference type="Gene3D" id="3.30.565.10">
    <property type="entry name" value="Histidine kinase-like ATPase, C-terminal domain"/>
    <property type="match status" value="1"/>
</dbReference>
<dbReference type="PROSITE" id="PS50110">
    <property type="entry name" value="RESPONSE_REGULATORY"/>
    <property type="match status" value="1"/>
</dbReference>
<sequence length="750" mass="86597">MKKFYYFLVFSIACLSLPAQNQEMAEAEFKAEKPVTPKSFQKLLDSSSYYYNKGNYKRSFELNITLLKQALAQENPYLIHQGYRNLGYDYLVMEDTVMAQESFEKSSRYAEFSENEFAKAITYMDLANIYAYTADNYVTAFEYHRLSIKLFEKLQDSTYLARAHFNTILTSMEAGDYNKAYLHIIKARRLAKYDDEDAYTLALDNLLGEYHYEKGNYEMANQYLEKVIEDSKKFDSDIELENAWLYYSESLFKQGRTDEAYEARLKYEDYEDKARQSIMSAKNNALSAEFQVDEYRRDVLAAELENKLQTEIVKNKNRLNIILIIVAAVFLIMFFALFFAYRNRKTLVQELKLKNKHYLEAKENSEKLAKAKSKFFSTVSHELRTPLYGVIGLSTILLEDKTLKKHEKDLKSLKFSADYLLALINDVLQINKIDSNSIEDEKVTFNLNELIKKIVASFEYMRIQNNNKIHIHISESVPALMEGNSVRLSQILMNLISNACKFTENGDIYIIAETTQQTETTSAISFHVRDTGTGIPLEKQESIFDEFSQLENDNYKYHGTGLGLPIVKKLLHLSNSDLTVKSALGKGSLFSFTLNFKTVSKEIKLEAPPLLDDRIVRDKRILIVEDNRINQTVTKKILEKHGAKSTIAENGNEAIKLVKNENYDLILMDINMPVKNGIDATREIRQFDIFTPIVALTAVEIEEMKFSIYECGMNDIIVKPYDITKFIQTIIKNIALKDQEKFTPTHSKAN</sequence>
<evidence type="ECO:0000256" key="3">
    <source>
        <dbReference type="ARBA" id="ARBA00022553"/>
    </source>
</evidence>
<dbReference type="Gene3D" id="1.10.287.130">
    <property type="match status" value="1"/>
</dbReference>
<evidence type="ECO:0000256" key="5">
    <source>
        <dbReference type="PROSITE-ProRule" id="PRU00169"/>
    </source>
</evidence>
<dbReference type="FunFam" id="3.30.565.10:FF:000010">
    <property type="entry name" value="Sensor histidine kinase RcsC"/>
    <property type="match status" value="1"/>
</dbReference>
<dbReference type="SUPFAM" id="SSF48452">
    <property type="entry name" value="TPR-like"/>
    <property type="match status" value="1"/>
</dbReference>
<feature type="chain" id="PRO_5029005522" description="histidine kinase" evidence="7">
    <location>
        <begin position="22"/>
        <end position="750"/>
    </location>
</feature>
<dbReference type="GO" id="GO:0000155">
    <property type="term" value="F:phosphorelay sensor kinase activity"/>
    <property type="evidence" value="ECO:0007669"/>
    <property type="project" value="InterPro"/>
</dbReference>
<dbReference type="Pfam" id="PF00512">
    <property type="entry name" value="HisKA"/>
    <property type="match status" value="1"/>
</dbReference>
<feature type="domain" description="Histidine kinase" evidence="8">
    <location>
        <begin position="378"/>
        <end position="598"/>
    </location>
</feature>
<dbReference type="PANTHER" id="PTHR45339:SF1">
    <property type="entry name" value="HYBRID SIGNAL TRANSDUCTION HISTIDINE KINASE J"/>
    <property type="match status" value="1"/>
</dbReference>
<organism evidence="10 11">
    <name type="scientific">Constantimarinum furrinae</name>
    <dbReference type="NCBI Taxonomy" id="2562285"/>
    <lineage>
        <taxon>Bacteria</taxon>
        <taxon>Pseudomonadati</taxon>
        <taxon>Bacteroidota</taxon>
        <taxon>Flavobacteriia</taxon>
        <taxon>Flavobacteriales</taxon>
        <taxon>Flavobacteriaceae</taxon>
        <taxon>Altibacter/Constantimarinum group</taxon>
        <taxon>Constantimarinum</taxon>
    </lineage>
</organism>
<comment type="catalytic activity">
    <reaction evidence="1">
        <text>ATP + protein L-histidine = ADP + protein N-phospho-L-histidine.</text>
        <dbReference type="EC" id="2.7.13.3"/>
    </reaction>
</comment>
<keyword evidence="10" id="KW-0808">Transferase</keyword>
<dbReference type="Pfam" id="PF00072">
    <property type="entry name" value="Response_reg"/>
    <property type="match status" value="1"/>
</dbReference>
<evidence type="ECO:0000313" key="11">
    <source>
        <dbReference type="Proteomes" id="UP000515514"/>
    </source>
</evidence>
<dbReference type="SUPFAM" id="SSF47384">
    <property type="entry name" value="Homodimeric domain of signal transducing histidine kinase"/>
    <property type="match status" value="1"/>
</dbReference>
<dbReference type="InterPro" id="IPR003661">
    <property type="entry name" value="HisK_dim/P_dom"/>
</dbReference>
<dbReference type="InterPro" id="IPR011990">
    <property type="entry name" value="TPR-like_helical_dom_sf"/>
</dbReference>
<accession>A0A7G8PSK4</accession>
<keyword evidence="10" id="KW-0418">Kinase</keyword>
<dbReference type="SMART" id="SM00448">
    <property type="entry name" value="REC"/>
    <property type="match status" value="1"/>
</dbReference>
<dbReference type="Pfam" id="PF02518">
    <property type="entry name" value="HATPase_c"/>
    <property type="match status" value="1"/>
</dbReference>
<dbReference type="InterPro" id="IPR036097">
    <property type="entry name" value="HisK_dim/P_sf"/>
</dbReference>
<dbReference type="AlphaFoldDB" id="A0A7G8PSK4"/>
<keyword evidence="7" id="KW-0732">Signal</keyword>
<dbReference type="Gene3D" id="1.25.40.10">
    <property type="entry name" value="Tetratricopeptide repeat domain"/>
    <property type="match status" value="2"/>
</dbReference>
<feature type="modified residue" description="4-aspartylphosphate" evidence="5">
    <location>
        <position position="669"/>
    </location>
</feature>
<dbReference type="Gene3D" id="3.40.50.2300">
    <property type="match status" value="1"/>
</dbReference>
<evidence type="ECO:0000256" key="4">
    <source>
        <dbReference type="ARBA" id="ARBA00023012"/>
    </source>
</evidence>
<dbReference type="SUPFAM" id="SSF55874">
    <property type="entry name" value="ATPase domain of HSP90 chaperone/DNA topoisomerase II/histidine kinase"/>
    <property type="match status" value="1"/>
</dbReference>
<keyword evidence="6" id="KW-0472">Membrane</keyword>
<protein>
    <recommendedName>
        <fullName evidence="2">histidine kinase</fullName>
        <ecNumber evidence="2">2.7.13.3</ecNumber>
    </recommendedName>
</protein>
<evidence type="ECO:0000256" key="7">
    <source>
        <dbReference type="SAM" id="SignalP"/>
    </source>
</evidence>
<keyword evidence="3 5" id="KW-0597">Phosphoprotein</keyword>
<keyword evidence="6" id="KW-0812">Transmembrane</keyword>
<feature type="domain" description="Response regulatory" evidence="9">
    <location>
        <begin position="620"/>
        <end position="734"/>
    </location>
</feature>